<dbReference type="InterPro" id="IPR022770">
    <property type="entry name" value="IucA/IucC-like_C"/>
</dbReference>
<accession>A0A7X2J235</accession>
<dbReference type="OrthoDB" id="495728at2"/>
<dbReference type="Gene3D" id="3.30.310.280">
    <property type="match status" value="1"/>
</dbReference>
<comment type="similarity">
    <text evidence="2">Belongs to the IucA/IucC family.</text>
</comment>
<comment type="caution">
    <text evidence="5">The sequence shown here is derived from an EMBL/GenBank/DDBJ whole genome shotgun (WGS) entry which is preliminary data.</text>
</comment>
<dbReference type="AlphaFoldDB" id="A0A7X2J235"/>
<dbReference type="Gene3D" id="6.10.250.3370">
    <property type="match status" value="1"/>
</dbReference>
<feature type="domain" description="Aerobactin siderophore biosynthesis IucA/IucC N-terminal" evidence="3">
    <location>
        <begin position="127"/>
        <end position="368"/>
    </location>
</feature>
<evidence type="ECO:0000313" key="6">
    <source>
        <dbReference type="Proteomes" id="UP000448867"/>
    </source>
</evidence>
<dbReference type="PANTHER" id="PTHR34384:SF6">
    <property type="entry name" value="STAPHYLOFERRIN B SYNTHASE"/>
    <property type="match status" value="1"/>
</dbReference>
<comment type="pathway">
    <text evidence="1">Siderophore biosynthesis.</text>
</comment>
<dbReference type="EMBL" id="WKKI01000030">
    <property type="protein sequence ID" value="MRX73243.1"/>
    <property type="molecule type" value="Genomic_DNA"/>
</dbReference>
<evidence type="ECO:0000313" key="5">
    <source>
        <dbReference type="EMBL" id="MRX73243.1"/>
    </source>
</evidence>
<dbReference type="Pfam" id="PF06276">
    <property type="entry name" value="FhuF"/>
    <property type="match status" value="1"/>
</dbReference>
<protein>
    <submittedName>
        <fullName evidence="5">Siderophore biosynthesis protein</fullName>
    </submittedName>
</protein>
<dbReference type="Pfam" id="PF04183">
    <property type="entry name" value="IucA_IucC"/>
    <property type="match status" value="1"/>
</dbReference>
<evidence type="ECO:0000256" key="2">
    <source>
        <dbReference type="ARBA" id="ARBA00007832"/>
    </source>
</evidence>
<keyword evidence="6" id="KW-1185">Reference proteome</keyword>
<evidence type="ECO:0000259" key="4">
    <source>
        <dbReference type="Pfam" id="PF06276"/>
    </source>
</evidence>
<dbReference type="InterPro" id="IPR007310">
    <property type="entry name" value="Aerobactin_biosyn_IucA/IucC_N"/>
</dbReference>
<dbReference type="GO" id="GO:0019290">
    <property type="term" value="P:siderophore biosynthetic process"/>
    <property type="evidence" value="ECO:0007669"/>
    <property type="project" value="InterPro"/>
</dbReference>
<organism evidence="5 6">
    <name type="scientific">Metabacillus lacus</name>
    <dbReference type="NCBI Taxonomy" id="1983721"/>
    <lineage>
        <taxon>Bacteria</taxon>
        <taxon>Bacillati</taxon>
        <taxon>Bacillota</taxon>
        <taxon>Bacilli</taxon>
        <taxon>Bacillales</taxon>
        <taxon>Bacillaceae</taxon>
        <taxon>Metabacillus</taxon>
    </lineage>
</organism>
<dbReference type="Gene3D" id="1.10.510.40">
    <property type="match status" value="1"/>
</dbReference>
<dbReference type="Proteomes" id="UP000448867">
    <property type="component" value="Unassembled WGS sequence"/>
</dbReference>
<sequence>MKRRLCCMKKNISSQAESRVRRQLAEALLFEELLPYEERGEEFILYGKHTYLFTGKRSAWDRIRLDEKGIFVVKKGKKEEADIHDLLKEISGNDEIYSEVAAELEQTVKFTNHTLQLERKHRSTLSYEELEAEIDEGHRYHPCFKSRSGFSLEDSVMYGPEHKSSFALGWLAVRRDQCHLALPCEETAFWKKELGSELYQMLTGKLSALTKDTEKYTLLPVHPWQWENIKYSLLKEALEKKHILWLGEAGPLYRATTSVRTLFCVENPERAHIKLSMNMRNTSSLRTLPVHSVYTAPEVSDWLQNLVNSDPYLKKRMLLLREYAGAVYCPYNRGTEREAEGQLGVIWRESVRAKLQEKQSAAPFTALYSRERDESLFLKDWLTMYGTEEWMMQFIKTAVLPVWHLLAAHGAAVEAHAQNMVLIHENGWPAGVILRDFHESVEYTAEFLANGVLPEFETSNSYYRHAPDGKYYRMANVEALRELVMDTLFVFHLSELSYVLEAEGCMSENRFWNMVSDLIEEHVEYYDLKSRHELLEFDKEKIFAESLLKKRLCGKKEEECRHLVNNPFFSWKKGRQKR</sequence>
<evidence type="ECO:0000256" key="1">
    <source>
        <dbReference type="ARBA" id="ARBA00004924"/>
    </source>
</evidence>
<proteinExistence type="inferred from homology"/>
<name>A0A7X2J235_9BACI</name>
<evidence type="ECO:0000259" key="3">
    <source>
        <dbReference type="Pfam" id="PF04183"/>
    </source>
</evidence>
<reference evidence="5 6" key="1">
    <citation type="submission" date="2019-11" db="EMBL/GenBank/DDBJ databases">
        <title>Bacillus lacus genome.</title>
        <authorList>
            <person name="Allen C.J."/>
            <person name="Newman J.D."/>
        </authorList>
    </citation>
    <scope>NUCLEOTIDE SEQUENCE [LARGE SCALE GENOMIC DNA]</scope>
    <source>
        <strain evidence="5 6">KCTC 33946</strain>
    </source>
</reference>
<dbReference type="PANTHER" id="PTHR34384">
    <property type="entry name" value="L-2,3-DIAMINOPROPANOATE--CITRATE LIGASE"/>
    <property type="match status" value="1"/>
</dbReference>
<dbReference type="GO" id="GO:0016881">
    <property type="term" value="F:acid-amino acid ligase activity"/>
    <property type="evidence" value="ECO:0007669"/>
    <property type="project" value="UniProtKB-ARBA"/>
</dbReference>
<feature type="domain" description="Aerobactin siderophore biosynthesis IucA/IucC-like C-terminal" evidence="4">
    <location>
        <begin position="388"/>
        <end position="552"/>
    </location>
</feature>
<dbReference type="InterPro" id="IPR037455">
    <property type="entry name" value="LucA/IucC-like"/>
</dbReference>
<gene>
    <name evidence="5" type="ORF">GJU40_13935</name>
</gene>